<evidence type="ECO:0000313" key="2">
    <source>
        <dbReference type="EMBL" id="GAU45873.1"/>
    </source>
</evidence>
<evidence type="ECO:0000313" key="3">
    <source>
        <dbReference type="Proteomes" id="UP000242715"/>
    </source>
</evidence>
<accession>A0A2Z6NUH5</accession>
<feature type="region of interest" description="Disordered" evidence="1">
    <location>
        <begin position="63"/>
        <end position="98"/>
    </location>
</feature>
<organism evidence="2 3">
    <name type="scientific">Trifolium subterraneum</name>
    <name type="common">Subterranean clover</name>
    <dbReference type="NCBI Taxonomy" id="3900"/>
    <lineage>
        <taxon>Eukaryota</taxon>
        <taxon>Viridiplantae</taxon>
        <taxon>Streptophyta</taxon>
        <taxon>Embryophyta</taxon>
        <taxon>Tracheophyta</taxon>
        <taxon>Spermatophyta</taxon>
        <taxon>Magnoliopsida</taxon>
        <taxon>eudicotyledons</taxon>
        <taxon>Gunneridae</taxon>
        <taxon>Pentapetalae</taxon>
        <taxon>rosids</taxon>
        <taxon>fabids</taxon>
        <taxon>Fabales</taxon>
        <taxon>Fabaceae</taxon>
        <taxon>Papilionoideae</taxon>
        <taxon>50 kb inversion clade</taxon>
        <taxon>NPAAA clade</taxon>
        <taxon>Hologalegina</taxon>
        <taxon>IRL clade</taxon>
        <taxon>Trifolieae</taxon>
        <taxon>Trifolium</taxon>
    </lineage>
</organism>
<dbReference type="EMBL" id="DF974156">
    <property type="protein sequence ID" value="GAU45873.1"/>
    <property type="molecule type" value="Genomic_DNA"/>
</dbReference>
<gene>
    <name evidence="2" type="ORF">TSUD_240850</name>
</gene>
<proteinExistence type="predicted"/>
<keyword evidence="3" id="KW-1185">Reference proteome</keyword>
<dbReference type="AlphaFoldDB" id="A0A2Z6NUH5"/>
<dbReference type="Proteomes" id="UP000242715">
    <property type="component" value="Unassembled WGS sequence"/>
</dbReference>
<reference evidence="3" key="1">
    <citation type="journal article" date="2017" name="Front. Plant Sci.">
        <title>Climate Clever Clovers: New Paradigm to Reduce the Environmental Footprint of Ruminants by Breeding Low Methanogenic Forages Utilizing Haplotype Variation.</title>
        <authorList>
            <person name="Kaur P."/>
            <person name="Appels R."/>
            <person name="Bayer P.E."/>
            <person name="Keeble-Gagnere G."/>
            <person name="Wang J."/>
            <person name="Hirakawa H."/>
            <person name="Shirasawa K."/>
            <person name="Vercoe P."/>
            <person name="Stefanova K."/>
            <person name="Durmic Z."/>
            <person name="Nichols P."/>
            <person name="Revell C."/>
            <person name="Isobe S.N."/>
            <person name="Edwards D."/>
            <person name="Erskine W."/>
        </authorList>
    </citation>
    <scope>NUCLEOTIDE SEQUENCE [LARGE SCALE GENOMIC DNA]</scope>
    <source>
        <strain evidence="3">cv. Daliak</strain>
    </source>
</reference>
<feature type="compositionally biased region" description="Low complexity" evidence="1">
    <location>
        <begin position="64"/>
        <end position="98"/>
    </location>
</feature>
<name>A0A2Z6NUH5_TRISU</name>
<protein>
    <submittedName>
        <fullName evidence="2">Uncharacterized protein</fullName>
    </submittedName>
</protein>
<evidence type="ECO:0000256" key="1">
    <source>
        <dbReference type="SAM" id="MobiDB-lite"/>
    </source>
</evidence>
<sequence>MRRGTMGLLSSEFVGSVRRQDSGSEKMVVLRRWFLELRAEPRRRGSRPTSWWLKEEGGVTKFPGEGSSSGVGFNVGSSYADPARSNNNNRSMQPNSNPHTIIAAPSDFAIQFDLITVPQSNINNVHQSIMAATQSLLHNCPTQSSPINALPLNINSAADNTVITPSLPNHEPTITSTTISPLINESINQPPNFAFQSSPLTRINLNLTNRPNNLNPT</sequence>